<comment type="caution">
    <text evidence="1">The sequence shown here is derived from an EMBL/GenBank/DDBJ whole genome shotgun (WGS) entry which is preliminary data.</text>
</comment>
<accession>X1EY73</accession>
<gene>
    <name evidence="1" type="ORF">S03H2_20489</name>
</gene>
<organism evidence="1">
    <name type="scientific">marine sediment metagenome</name>
    <dbReference type="NCBI Taxonomy" id="412755"/>
    <lineage>
        <taxon>unclassified sequences</taxon>
        <taxon>metagenomes</taxon>
        <taxon>ecological metagenomes</taxon>
    </lineage>
</organism>
<reference evidence="1" key="1">
    <citation type="journal article" date="2014" name="Front. Microbiol.">
        <title>High frequency of phylogenetically diverse reductive dehalogenase-homologous genes in deep subseafloor sedimentary metagenomes.</title>
        <authorList>
            <person name="Kawai M."/>
            <person name="Futagami T."/>
            <person name="Toyoda A."/>
            <person name="Takaki Y."/>
            <person name="Nishi S."/>
            <person name="Hori S."/>
            <person name="Arai W."/>
            <person name="Tsubouchi T."/>
            <person name="Morono Y."/>
            <person name="Uchiyama I."/>
            <person name="Ito T."/>
            <person name="Fujiyama A."/>
            <person name="Inagaki F."/>
            <person name="Takami H."/>
        </authorList>
    </citation>
    <scope>NUCLEOTIDE SEQUENCE</scope>
    <source>
        <strain evidence="1">Expedition CK06-06</strain>
    </source>
</reference>
<sequence>MEDGRIIDVIVEDYIDEHNCKVWADPGLKELILSVEGVSNIYLNNCNTCYAVFLDHRYDKELVAKEIIATIKCRKF</sequence>
<name>X1EY73_9ZZZZ</name>
<dbReference type="EMBL" id="BARU01010804">
    <property type="protein sequence ID" value="GAH37497.1"/>
    <property type="molecule type" value="Genomic_DNA"/>
</dbReference>
<protein>
    <submittedName>
        <fullName evidence="1">Uncharacterized protein</fullName>
    </submittedName>
</protein>
<dbReference type="AlphaFoldDB" id="X1EY73"/>
<proteinExistence type="predicted"/>
<evidence type="ECO:0000313" key="1">
    <source>
        <dbReference type="EMBL" id="GAH37497.1"/>
    </source>
</evidence>